<keyword evidence="3" id="KW-1185">Reference proteome</keyword>
<proteinExistence type="predicted"/>
<keyword evidence="1" id="KW-1133">Transmembrane helix</keyword>
<evidence type="ECO:0000313" key="3">
    <source>
        <dbReference type="Proteomes" id="UP000053593"/>
    </source>
</evidence>
<keyword evidence="1" id="KW-0472">Membrane</keyword>
<keyword evidence="1" id="KW-0812">Transmembrane</keyword>
<accession>A0A0D0CUU3</accession>
<dbReference type="Proteomes" id="UP000053593">
    <property type="component" value="Unassembled WGS sequence"/>
</dbReference>
<dbReference type="AlphaFoldDB" id="A0A0D0CUU3"/>
<gene>
    <name evidence="2" type="ORF">GYMLUDRAFT_44078</name>
</gene>
<evidence type="ECO:0000313" key="2">
    <source>
        <dbReference type="EMBL" id="KIK59643.1"/>
    </source>
</evidence>
<dbReference type="EMBL" id="KN834778">
    <property type="protein sequence ID" value="KIK59643.1"/>
    <property type="molecule type" value="Genomic_DNA"/>
</dbReference>
<sequence length="67" mass="7379">MLNAAIQTFGVMSISVTLLLSLRRMVLNRLDVPGYGRPIITISEAVEPAVHCRGERSVEAHKDVDCQ</sequence>
<evidence type="ECO:0000256" key="1">
    <source>
        <dbReference type="SAM" id="Phobius"/>
    </source>
</evidence>
<reference evidence="2 3" key="1">
    <citation type="submission" date="2014-04" db="EMBL/GenBank/DDBJ databases">
        <title>Evolutionary Origins and Diversification of the Mycorrhizal Mutualists.</title>
        <authorList>
            <consortium name="DOE Joint Genome Institute"/>
            <consortium name="Mycorrhizal Genomics Consortium"/>
            <person name="Kohler A."/>
            <person name="Kuo A."/>
            <person name="Nagy L.G."/>
            <person name="Floudas D."/>
            <person name="Copeland A."/>
            <person name="Barry K.W."/>
            <person name="Cichocki N."/>
            <person name="Veneault-Fourrey C."/>
            <person name="LaButti K."/>
            <person name="Lindquist E.A."/>
            <person name="Lipzen A."/>
            <person name="Lundell T."/>
            <person name="Morin E."/>
            <person name="Murat C."/>
            <person name="Riley R."/>
            <person name="Ohm R."/>
            <person name="Sun H."/>
            <person name="Tunlid A."/>
            <person name="Henrissat B."/>
            <person name="Grigoriev I.V."/>
            <person name="Hibbett D.S."/>
            <person name="Martin F."/>
        </authorList>
    </citation>
    <scope>NUCLEOTIDE SEQUENCE [LARGE SCALE GENOMIC DNA]</scope>
    <source>
        <strain evidence="2 3">FD-317 M1</strain>
    </source>
</reference>
<protein>
    <submittedName>
        <fullName evidence="2">Uncharacterized protein</fullName>
    </submittedName>
</protein>
<feature type="transmembrane region" description="Helical" evidence="1">
    <location>
        <begin position="6"/>
        <end position="22"/>
    </location>
</feature>
<organism evidence="2 3">
    <name type="scientific">Collybiopsis luxurians FD-317 M1</name>
    <dbReference type="NCBI Taxonomy" id="944289"/>
    <lineage>
        <taxon>Eukaryota</taxon>
        <taxon>Fungi</taxon>
        <taxon>Dikarya</taxon>
        <taxon>Basidiomycota</taxon>
        <taxon>Agaricomycotina</taxon>
        <taxon>Agaricomycetes</taxon>
        <taxon>Agaricomycetidae</taxon>
        <taxon>Agaricales</taxon>
        <taxon>Marasmiineae</taxon>
        <taxon>Omphalotaceae</taxon>
        <taxon>Collybiopsis</taxon>
        <taxon>Collybiopsis luxurians</taxon>
    </lineage>
</organism>
<dbReference type="HOGENOM" id="CLU_2812625_0_0_1"/>
<name>A0A0D0CUU3_9AGAR</name>